<organism evidence="4 5">
    <name type="scientific">Trichomonascus ciferrii</name>
    <dbReference type="NCBI Taxonomy" id="44093"/>
    <lineage>
        <taxon>Eukaryota</taxon>
        <taxon>Fungi</taxon>
        <taxon>Dikarya</taxon>
        <taxon>Ascomycota</taxon>
        <taxon>Saccharomycotina</taxon>
        <taxon>Dipodascomycetes</taxon>
        <taxon>Dipodascales</taxon>
        <taxon>Trichomonascaceae</taxon>
        <taxon>Trichomonascus</taxon>
        <taxon>Trichomonascus ciferrii complex</taxon>
    </lineage>
</organism>
<dbReference type="InterPro" id="IPR020946">
    <property type="entry name" value="Flavin_mOase-like"/>
</dbReference>
<keyword evidence="2" id="KW-0274">FAD</keyword>
<dbReference type="GO" id="GO:0004499">
    <property type="term" value="F:N,N-dimethylaniline monooxygenase activity"/>
    <property type="evidence" value="ECO:0007669"/>
    <property type="project" value="InterPro"/>
</dbReference>
<protein>
    <recommendedName>
        <fullName evidence="6">FAD/NAD(P)-binding domain-containing protein</fullName>
    </recommendedName>
</protein>
<dbReference type="GO" id="GO:0050660">
    <property type="term" value="F:flavin adenine dinucleotide binding"/>
    <property type="evidence" value="ECO:0007669"/>
    <property type="project" value="InterPro"/>
</dbReference>
<sequence>MTNDTSSIDALAATPYAEFPKNYFNKQDLTKEGAENIAKNWLGKFNKAIASKDPQAFDDLVDDGGFWRDVIAFTNDYRSIGKADIKQAAADRLATVEAKDAQFEDSNVCSPYEDLTFILVAFNFNSKLGRCTGISHLVKTQTGDYKAFIMFTALDGVHGHTEQINHNRIEGTHNGEKSYDEIRAEQIENPNPDVIIIGAGHGGLQTAAHLKAFGLSPLIVDREKRVGDNWRTRYSSLSLHDPCYGLHFAYMPFPATWPKYPSAGKLAHWLEHYAETLELNIWTQSEVIPSKTSFDSKTNQWTVTVNHEGREERTFTVSHVVLSTGTGGGKPWLPSKAPGQDNFKGRIIHSSEVSGGSPFKGEKVLIIGTGSSGHDLALDCYRNGADVTMLQRSPTYIMSIKNGMKHFVESTFNEDTHHNLNFVDRTAEATPKAVVKLHHQRTVKTVAELDKELLDGLEKVGFRTYLGPDRTGLMFLSYQRNGGYYYNSGASTAIAEGKIKIQPGEIAKFTENEVHFKDGNVMKPDSVVFCTGYTGFQDSVREILGEEYVKMMKPIWGLDEEVELKSVFRDCGIPNTFFMVGALNIARFNSRMIALQILAQRDGVFGERYTIEKQKSRSLTNGNGH</sequence>
<dbReference type="AlphaFoldDB" id="A0A642VAJ2"/>
<evidence type="ECO:0000256" key="2">
    <source>
        <dbReference type="ARBA" id="ARBA00022827"/>
    </source>
</evidence>
<dbReference type="EMBL" id="SWFS01000112">
    <property type="protein sequence ID" value="KAA8916296.1"/>
    <property type="molecule type" value="Genomic_DNA"/>
</dbReference>
<dbReference type="PANTHER" id="PTHR43539">
    <property type="entry name" value="FLAVIN-BINDING MONOOXYGENASE-LIKE PROTEIN (AFU_ORTHOLOGUE AFUA_4G09220)"/>
    <property type="match status" value="1"/>
</dbReference>
<dbReference type="GO" id="GO:0050661">
    <property type="term" value="F:NADP binding"/>
    <property type="evidence" value="ECO:0007669"/>
    <property type="project" value="InterPro"/>
</dbReference>
<comment type="caution">
    <text evidence="4">The sequence shown here is derived from an EMBL/GenBank/DDBJ whole genome shotgun (WGS) entry which is preliminary data.</text>
</comment>
<keyword evidence="1" id="KW-0285">Flavoprotein</keyword>
<dbReference type="Pfam" id="PF00743">
    <property type="entry name" value="FMO-like"/>
    <property type="match status" value="1"/>
</dbReference>
<dbReference type="Proteomes" id="UP000761534">
    <property type="component" value="Unassembled WGS sequence"/>
</dbReference>
<keyword evidence="3" id="KW-0560">Oxidoreductase</keyword>
<gene>
    <name evidence="4" type="ORF">TRICI_001578</name>
</gene>
<dbReference type="VEuPathDB" id="FungiDB:TRICI_001578"/>
<accession>A0A642VAJ2</accession>
<evidence type="ECO:0000256" key="1">
    <source>
        <dbReference type="ARBA" id="ARBA00022630"/>
    </source>
</evidence>
<dbReference type="SUPFAM" id="SSF51905">
    <property type="entry name" value="FAD/NAD(P)-binding domain"/>
    <property type="match status" value="2"/>
</dbReference>
<proteinExistence type="predicted"/>
<keyword evidence="5" id="KW-1185">Reference proteome</keyword>
<dbReference type="Gene3D" id="3.50.50.60">
    <property type="entry name" value="FAD/NAD(P)-binding domain"/>
    <property type="match status" value="1"/>
</dbReference>
<dbReference type="PANTHER" id="PTHR43539:SF68">
    <property type="entry name" value="FLAVIN-BINDING MONOOXYGENASE-LIKE PROTEIN (AFU_ORTHOLOGUE AFUA_4G09220)"/>
    <property type="match status" value="1"/>
</dbReference>
<evidence type="ECO:0000313" key="4">
    <source>
        <dbReference type="EMBL" id="KAA8916296.1"/>
    </source>
</evidence>
<dbReference type="InterPro" id="IPR036188">
    <property type="entry name" value="FAD/NAD-bd_sf"/>
</dbReference>
<dbReference type="InterPro" id="IPR050982">
    <property type="entry name" value="Auxin_biosynth/cation_transpt"/>
</dbReference>
<dbReference type="OrthoDB" id="74360at2759"/>
<reference evidence="4" key="1">
    <citation type="journal article" date="2019" name="G3 (Bethesda)">
        <title>Genome Assemblies of Two Rare Opportunistic Yeast Pathogens: Diutina rugosa (syn. Candida rugosa) and Trichomonascus ciferrii (syn. Candida ciferrii).</title>
        <authorList>
            <person name="Mixao V."/>
            <person name="Saus E."/>
            <person name="Hansen A.P."/>
            <person name="Lass-Florl C."/>
            <person name="Gabaldon T."/>
        </authorList>
    </citation>
    <scope>NUCLEOTIDE SEQUENCE</scope>
    <source>
        <strain evidence="4">CBS 4856</strain>
    </source>
</reference>
<evidence type="ECO:0008006" key="6">
    <source>
        <dbReference type="Google" id="ProtNLM"/>
    </source>
</evidence>
<dbReference type="PRINTS" id="PR00411">
    <property type="entry name" value="PNDRDTASEI"/>
</dbReference>
<evidence type="ECO:0000256" key="3">
    <source>
        <dbReference type="ARBA" id="ARBA00023002"/>
    </source>
</evidence>
<name>A0A642VAJ2_9ASCO</name>
<evidence type="ECO:0000313" key="5">
    <source>
        <dbReference type="Proteomes" id="UP000761534"/>
    </source>
</evidence>